<dbReference type="FunFam" id="2.60.120.1440:FF:000001">
    <property type="entry name" value="Putative anti-sigma factor"/>
    <property type="match status" value="1"/>
</dbReference>
<dbReference type="AlphaFoldDB" id="A0A2R3MNF1"/>
<dbReference type="GO" id="GO:0016989">
    <property type="term" value="F:sigma factor antagonist activity"/>
    <property type="evidence" value="ECO:0007669"/>
    <property type="project" value="TreeGrafter"/>
</dbReference>
<evidence type="ECO:0000259" key="2">
    <source>
        <dbReference type="Pfam" id="PF16344"/>
    </source>
</evidence>
<dbReference type="Pfam" id="PF16344">
    <property type="entry name" value="FecR_C"/>
    <property type="match status" value="1"/>
</dbReference>
<dbReference type="InterPro" id="IPR032508">
    <property type="entry name" value="FecR_C"/>
</dbReference>
<organism evidence="3 4">
    <name type="scientific">Prevotella heparinolytica</name>
    <dbReference type="NCBI Taxonomy" id="28113"/>
    <lineage>
        <taxon>Bacteria</taxon>
        <taxon>Pseudomonadati</taxon>
        <taxon>Bacteroidota</taxon>
        <taxon>Bacteroidia</taxon>
        <taxon>Bacteroidales</taxon>
        <taxon>Bacteroidaceae</taxon>
        <taxon>Bacteroides</taxon>
    </lineage>
</organism>
<dbReference type="KEGG" id="bhf:C3V43_00270"/>
<dbReference type="EMBL" id="SLXB01000026">
    <property type="protein sequence ID" value="TCO88382.1"/>
    <property type="molecule type" value="Genomic_DNA"/>
</dbReference>
<dbReference type="InterPro" id="IPR012373">
    <property type="entry name" value="Ferrdict_sens_TM"/>
</dbReference>
<dbReference type="GeneID" id="94546900"/>
<dbReference type="Pfam" id="PF04773">
    <property type="entry name" value="FecR"/>
    <property type="match status" value="1"/>
</dbReference>
<dbReference type="PIRSF" id="PIRSF018266">
    <property type="entry name" value="FecR"/>
    <property type="match status" value="1"/>
</dbReference>
<sequence length="379" mass="43972">MNNSNSKDDKLGKEVYQAPEENLHYECEQALLRCHFKLPSVNDEWKKFQHSVPSNLLTDKRKKRLFTYYIIGGISVAAMILGAVFFVLPEHKAQRVKGREKMELLITSKSEERQVVLEESEDAVSEERTVVIDNTVPRIEQQGAVLSEREADYTHVNVKKIRHNIVSIPRGKVYKILLNDGTEVWLNADSRFSFPSRFSGKNRVVTLDGEAYFKVAPDEHKPFIIVTDKMTTQVLGTEFNIKAYKESETHVTLVRGSVCVRLPHKKEEVILTPGDDIVCTEDNYQVRKIDTSYYSQWMEGYFYYDDVSLTDILRDLGRWYNFSVEIEQNPSLMNLRLHFIAERGDNIEQVIENLNAYESFSVIKTENKLTVKWKDNEIQ</sequence>
<dbReference type="PANTHER" id="PTHR30273">
    <property type="entry name" value="PERIPLASMIC SIGNAL SENSOR AND SIGMA FACTOR ACTIVATOR FECR-RELATED"/>
    <property type="match status" value="1"/>
</dbReference>
<dbReference type="Gene3D" id="2.60.120.1440">
    <property type="match status" value="1"/>
</dbReference>
<dbReference type="Proteomes" id="UP000295600">
    <property type="component" value="Unassembled WGS sequence"/>
</dbReference>
<dbReference type="Gene3D" id="3.55.50.30">
    <property type="match status" value="1"/>
</dbReference>
<protein>
    <submittedName>
        <fullName evidence="3">FecR family protein</fullName>
    </submittedName>
</protein>
<comment type="caution">
    <text evidence="3">The sequence shown here is derived from an EMBL/GenBank/DDBJ whole genome shotgun (WGS) entry which is preliminary data.</text>
</comment>
<evidence type="ECO:0000313" key="4">
    <source>
        <dbReference type="Proteomes" id="UP000295600"/>
    </source>
</evidence>
<evidence type="ECO:0000259" key="1">
    <source>
        <dbReference type="Pfam" id="PF04773"/>
    </source>
</evidence>
<dbReference type="InterPro" id="IPR006860">
    <property type="entry name" value="FecR"/>
</dbReference>
<accession>A0A2R3MNF1</accession>
<feature type="domain" description="FecR protein" evidence="1">
    <location>
        <begin position="169"/>
        <end position="258"/>
    </location>
</feature>
<reference evidence="3 4" key="1">
    <citation type="submission" date="2019-03" db="EMBL/GenBank/DDBJ databases">
        <title>Genomic Encyclopedia of Type Strains, Phase IV (KMG-IV): sequencing the most valuable type-strain genomes for metagenomic binning, comparative biology and taxonomic classification.</title>
        <authorList>
            <person name="Goeker M."/>
        </authorList>
    </citation>
    <scope>NUCLEOTIDE SEQUENCE [LARGE SCALE GENOMIC DNA]</scope>
    <source>
        <strain evidence="3 4">DSM 23917</strain>
    </source>
</reference>
<dbReference type="RefSeq" id="WP_106068105.1">
    <property type="nucleotide sequence ID" value="NZ_CAUSQV010000018.1"/>
</dbReference>
<dbReference type="PANTHER" id="PTHR30273:SF2">
    <property type="entry name" value="PROTEIN FECR"/>
    <property type="match status" value="1"/>
</dbReference>
<gene>
    <name evidence="3" type="ORF">EV202_12642</name>
</gene>
<proteinExistence type="predicted"/>
<feature type="domain" description="Protein FecR C-terminal" evidence="2">
    <location>
        <begin position="301"/>
        <end position="370"/>
    </location>
</feature>
<name>A0A2R3MNF1_9BACE</name>
<evidence type="ECO:0000313" key="3">
    <source>
        <dbReference type="EMBL" id="TCO88382.1"/>
    </source>
</evidence>